<keyword evidence="3" id="KW-1185">Reference proteome</keyword>
<evidence type="ECO:0000313" key="3">
    <source>
        <dbReference type="Proteomes" id="UP001209570"/>
    </source>
</evidence>
<feature type="region of interest" description="Disordered" evidence="1">
    <location>
        <begin position="1"/>
        <end position="35"/>
    </location>
</feature>
<reference evidence="2" key="1">
    <citation type="submission" date="2021-12" db="EMBL/GenBank/DDBJ databases">
        <title>Prjna785345.</title>
        <authorList>
            <person name="Rujirawat T."/>
            <person name="Krajaejun T."/>
        </authorList>
    </citation>
    <scope>NUCLEOTIDE SEQUENCE</scope>
    <source>
        <strain evidence="2">Pi057C3</strain>
    </source>
</reference>
<accession>A0AAD5M6K8</accession>
<organism evidence="2 3">
    <name type="scientific">Pythium insidiosum</name>
    <name type="common">Pythiosis disease agent</name>
    <dbReference type="NCBI Taxonomy" id="114742"/>
    <lineage>
        <taxon>Eukaryota</taxon>
        <taxon>Sar</taxon>
        <taxon>Stramenopiles</taxon>
        <taxon>Oomycota</taxon>
        <taxon>Peronosporomycetes</taxon>
        <taxon>Pythiales</taxon>
        <taxon>Pythiaceae</taxon>
        <taxon>Pythium</taxon>
    </lineage>
</organism>
<evidence type="ECO:0000256" key="1">
    <source>
        <dbReference type="SAM" id="MobiDB-lite"/>
    </source>
</evidence>
<dbReference type="AlphaFoldDB" id="A0AAD5M6K8"/>
<name>A0AAD5M6K8_PYTIN</name>
<protein>
    <submittedName>
        <fullName evidence="2">Uncharacterized protein</fullName>
    </submittedName>
</protein>
<gene>
    <name evidence="2" type="ORF">P43SY_007750</name>
</gene>
<dbReference type="EMBL" id="JAKCXM010000295">
    <property type="protein sequence ID" value="KAJ0396425.1"/>
    <property type="molecule type" value="Genomic_DNA"/>
</dbReference>
<proteinExistence type="predicted"/>
<sequence>MASSSPPPAAAPSSPPVARKATAAKRKRKTPVSTAPRLQTKTLLASTRDELRVIQTVQEIAWSCVAEALCGVAGRARRGLSALRRLELVVIRIPTLATLVLATSAAHEAAFDAIHSEIIELEECPAHDEAQLDGSFRLIVAYAADDESTWEHLQASVAARCAAAPLGEVWVCLRHLLTVKESDSAPCIKIFRSAGVAVAPQELRDTMRPIRELLEQCGWRLALELLQPHSPESDDSKSGFLSMTSSISHMPFQVLLLILRWTRFHDRVYHALWDAQKQFYRELGIRAWSDNIIPFGVSSSSYLARQYARLAVDFLREHAPQKTRSDESTVVPPCPRTPNCVVWEAASGSCKFLHSFLIHFYDLVESEDLEARFGIVPCVVASDLSEQVLASRQAMPCFQRFLADGRLDFAHFDSASFLQGDPEKERYRLYLRCQQIDWRVGHDIGPVFFMGNYFVDSLRADAFVVSKSEASVPSFQIRPAFP</sequence>
<dbReference type="Proteomes" id="UP001209570">
    <property type="component" value="Unassembled WGS sequence"/>
</dbReference>
<comment type="caution">
    <text evidence="2">The sequence shown here is derived from an EMBL/GenBank/DDBJ whole genome shotgun (WGS) entry which is preliminary data.</text>
</comment>
<evidence type="ECO:0000313" key="2">
    <source>
        <dbReference type="EMBL" id="KAJ0396425.1"/>
    </source>
</evidence>
<feature type="compositionally biased region" description="Pro residues" evidence="1">
    <location>
        <begin position="1"/>
        <end position="15"/>
    </location>
</feature>